<keyword evidence="11" id="KW-1185">Reference proteome</keyword>
<evidence type="ECO:0000256" key="9">
    <source>
        <dbReference type="RuleBase" id="RU364020"/>
    </source>
</evidence>
<keyword evidence="5" id="KW-1133">Transmembrane helix</keyword>
<dbReference type="PANTHER" id="PTHR12137:SF54">
    <property type="entry name" value="CARBOHYDRATE SULFOTRANSFERASE"/>
    <property type="match status" value="1"/>
</dbReference>
<evidence type="ECO:0000256" key="8">
    <source>
        <dbReference type="ARBA" id="ARBA00023180"/>
    </source>
</evidence>
<comment type="similarity">
    <text evidence="2 9">Belongs to the sulfotransferase 2 family.</text>
</comment>
<evidence type="ECO:0000256" key="7">
    <source>
        <dbReference type="ARBA" id="ARBA00023136"/>
    </source>
</evidence>
<evidence type="ECO:0000256" key="4">
    <source>
        <dbReference type="ARBA" id="ARBA00022692"/>
    </source>
</evidence>
<evidence type="ECO:0000256" key="1">
    <source>
        <dbReference type="ARBA" id="ARBA00004323"/>
    </source>
</evidence>
<proteinExistence type="inferred from homology"/>
<comment type="subcellular location">
    <subcellularLocation>
        <location evidence="1 9">Golgi apparatus membrane</location>
        <topology evidence="1 9">Single-pass type II membrane protein</topology>
    </subcellularLocation>
</comment>
<dbReference type="OrthoDB" id="2019940at2759"/>
<protein>
    <recommendedName>
        <fullName evidence="9">Carbohydrate sulfotransferase</fullName>
        <ecNumber evidence="9">2.8.2.-</ecNumber>
    </recommendedName>
</protein>
<dbReference type="InterPro" id="IPR005331">
    <property type="entry name" value="Sulfotransferase"/>
</dbReference>
<dbReference type="Pfam" id="PF03567">
    <property type="entry name" value="Sulfotransfer_2"/>
    <property type="match status" value="1"/>
</dbReference>
<keyword evidence="6 9" id="KW-0333">Golgi apparatus</keyword>
<evidence type="ECO:0000256" key="3">
    <source>
        <dbReference type="ARBA" id="ARBA00022679"/>
    </source>
</evidence>
<sequence>MTRKQRLEDYCRTHTFNKKPTREDLQYIAVDDENKIMYCALHKVASKTWIKILEDLRGVKEYVRRWGLFRRFGDYTEEEKVLRLQTYFKFLIVREPLHRLLSTFKERWIQGGRDQNSSRIGRQLIVLSLRPEELNQNEENHISFSEFIQYFSTNVTREPHCLQYEKICHPCVLKYDFIGHFETMGEDGPVILKMAGIDDRVTFPPIHKATGSSEVLKYYSQVPPRYITRLGELYRNDFEMFGYEYLGPVKHLLHQSTNGA</sequence>
<dbReference type="GO" id="GO:0008146">
    <property type="term" value="F:sulfotransferase activity"/>
    <property type="evidence" value="ECO:0007669"/>
    <property type="project" value="InterPro"/>
</dbReference>
<keyword evidence="4" id="KW-0812">Transmembrane</keyword>
<dbReference type="PANTHER" id="PTHR12137">
    <property type="entry name" value="CARBOHYDRATE SULFOTRANSFERASE"/>
    <property type="match status" value="1"/>
</dbReference>
<evidence type="ECO:0000256" key="6">
    <source>
        <dbReference type="ARBA" id="ARBA00023034"/>
    </source>
</evidence>
<evidence type="ECO:0000256" key="2">
    <source>
        <dbReference type="ARBA" id="ARBA00006339"/>
    </source>
</evidence>
<accession>A0A9W9ZCZ4</accession>
<dbReference type="GO" id="GO:0000139">
    <property type="term" value="C:Golgi membrane"/>
    <property type="evidence" value="ECO:0007669"/>
    <property type="project" value="UniProtKB-SubCell"/>
</dbReference>
<keyword evidence="7" id="KW-0472">Membrane</keyword>
<dbReference type="EMBL" id="MU826358">
    <property type="protein sequence ID" value="KAJ7379397.1"/>
    <property type="molecule type" value="Genomic_DNA"/>
</dbReference>
<evidence type="ECO:0000256" key="5">
    <source>
        <dbReference type="ARBA" id="ARBA00022989"/>
    </source>
</evidence>
<keyword evidence="8 9" id="KW-0325">Glycoprotein</keyword>
<organism evidence="10 11">
    <name type="scientific">Desmophyllum pertusum</name>
    <dbReference type="NCBI Taxonomy" id="174260"/>
    <lineage>
        <taxon>Eukaryota</taxon>
        <taxon>Metazoa</taxon>
        <taxon>Cnidaria</taxon>
        <taxon>Anthozoa</taxon>
        <taxon>Hexacorallia</taxon>
        <taxon>Scleractinia</taxon>
        <taxon>Caryophylliina</taxon>
        <taxon>Caryophylliidae</taxon>
        <taxon>Desmophyllum</taxon>
    </lineage>
</organism>
<dbReference type="Proteomes" id="UP001163046">
    <property type="component" value="Unassembled WGS sequence"/>
</dbReference>
<dbReference type="GO" id="GO:0016051">
    <property type="term" value="P:carbohydrate biosynthetic process"/>
    <property type="evidence" value="ECO:0007669"/>
    <property type="project" value="InterPro"/>
</dbReference>
<keyword evidence="3 9" id="KW-0808">Transferase</keyword>
<keyword evidence="9" id="KW-0735">Signal-anchor</keyword>
<evidence type="ECO:0000313" key="11">
    <source>
        <dbReference type="Proteomes" id="UP001163046"/>
    </source>
</evidence>
<gene>
    <name evidence="10" type="primary">CHST13_5</name>
    <name evidence="10" type="ORF">OS493_016634</name>
</gene>
<dbReference type="InterPro" id="IPR018011">
    <property type="entry name" value="Carb_sulfotrans_8-10"/>
</dbReference>
<reference evidence="10" key="1">
    <citation type="submission" date="2023-01" db="EMBL/GenBank/DDBJ databases">
        <title>Genome assembly of the deep-sea coral Lophelia pertusa.</title>
        <authorList>
            <person name="Herrera S."/>
            <person name="Cordes E."/>
        </authorList>
    </citation>
    <scope>NUCLEOTIDE SEQUENCE</scope>
    <source>
        <strain evidence="10">USNM1676648</strain>
        <tissue evidence="10">Polyp</tissue>
    </source>
</reference>
<evidence type="ECO:0000313" key="10">
    <source>
        <dbReference type="EMBL" id="KAJ7379397.1"/>
    </source>
</evidence>
<dbReference type="AlphaFoldDB" id="A0A9W9ZCZ4"/>
<dbReference type="EC" id="2.8.2.-" evidence="9"/>
<keyword evidence="9" id="KW-0119">Carbohydrate metabolism</keyword>
<comment type="caution">
    <text evidence="10">The sequence shown here is derived from an EMBL/GenBank/DDBJ whole genome shotgun (WGS) entry which is preliminary data.</text>
</comment>
<name>A0A9W9ZCZ4_9CNID</name>